<feature type="region of interest" description="Disordered" evidence="1">
    <location>
        <begin position="115"/>
        <end position="134"/>
    </location>
</feature>
<reference evidence="3 5" key="1">
    <citation type="submission" date="2016-10" db="EMBL/GenBank/DDBJ databases">
        <authorList>
            <person name="Cai Z."/>
        </authorList>
    </citation>
    <scope>NUCLEOTIDE SEQUENCE [LARGE SCALE GENOMIC DNA]</scope>
    <source>
        <strain evidence="3 5">DSM 25227</strain>
    </source>
</reference>
<dbReference type="AlphaFoldDB" id="A0A2Y9BB33"/>
<name>A0A2Y9BB33_9RHOB</name>
<organism evidence="3 5">
    <name type="scientific">Jannaschia seohaensis</name>
    <dbReference type="NCBI Taxonomy" id="475081"/>
    <lineage>
        <taxon>Bacteria</taxon>
        <taxon>Pseudomonadati</taxon>
        <taxon>Pseudomonadota</taxon>
        <taxon>Alphaproteobacteria</taxon>
        <taxon>Rhodobacterales</taxon>
        <taxon>Roseobacteraceae</taxon>
        <taxon>Jannaschia</taxon>
    </lineage>
</organism>
<dbReference type="Proteomes" id="UP000245839">
    <property type="component" value="Unassembled WGS sequence"/>
</dbReference>
<feature type="region of interest" description="Disordered" evidence="1">
    <location>
        <begin position="210"/>
        <end position="248"/>
    </location>
</feature>
<keyword evidence="4" id="KW-1185">Reference proteome</keyword>
<evidence type="ECO:0000313" key="4">
    <source>
        <dbReference type="Proteomes" id="UP000245839"/>
    </source>
</evidence>
<gene>
    <name evidence="2" type="ORF">BCF38_12012</name>
    <name evidence="3" type="ORF">SAMN05421539_12012</name>
</gene>
<proteinExistence type="predicted"/>
<feature type="region of interest" description="Disordered" evidence="1">
    <location>
        <begin position="64"/>
        <end position="91"/>
    </location>
</feature>
<protein>
    <submittedName>
        <fullName evidence="3">Uncharacterized protein</fullName>
    </submittedName>
</protein>
<sequence length="248" mass="25756">MHCIRFRLWPPQAGTAFRRARPGSMGLRSASTDREVLSAQTPQAVVAVLHVIRADLAAGLRMTAAGRSPCSPGRAGRRSKSLGRASGPYASLPLSEVETGSKAFAATASQRSCVQSLGSKPKMPDDGRLSHDASRARLSPPRLVQVRRASEPGPVRHPIGTDGAIYGAPNGSAGLAVRRSDSAPFLEARPQAPDPEASGVSGALKAGGVADLVPSEGNSSRCHIPRAKLQTTQWRGVDGSGDQNSGVS</sequence>
<evidence type="ECO:0000256" key="1">
    <source>
        <dbReference type="SAM" id="MobiDB-lite"/>
    </source>
</evidence>
<dbReference type="EMBL" id="UETC01000020">
    <property type="protein sequence ID" value="SSA51469.1"/>
    <property type="molecule type" value="Genomic_DNA"/>
</dbReference>
<evidence type="ECO:0000313" key="5">
    <source>
        <dbReference type="Proteomes" id="UP000251571"/>
    </source>
</evidence>
<accession>A0A2Y9BB33</accession>
<dbReference type="EMBL" id="QGDJ01000020">
    <property type="protein sequence ID" value="PWJ11168.1"/>
    <property type="molecule type" value="Genomic_DNA"/>
</dbReference>
<reference evidence="2 4" key="2">
    <citation type="submission" date="2018-03" db="EMBL/GenBank/DDBJ databases">
        <title>Genomic Encyclopedia of Archaeal and Bacterial Type Strains, Phase II (KMG-II): from individual species to whole genera.</title>
        <authorList>
            <person name="Goeker M."/>
        </authorList>
    </citation>
    <scope>NUCLEOTIDE SEQUENCE [LARGE SCALE GENOMIC DNA]</scope>
    <source>
        <strain evidence="2 4">DSM 25227</strain>
    </source>
</reference>
<evidence type="ECO:0000313" key="2">
    <source>
        <dbReference type="EMBL" id="PWJ11168.1"/>
    </source>
</evidence>
<dbReference type="Proteomes" id="UP000251571">
    <property type="component" value="Unassembled WGS sequence"/>
</dbReference>
<feature type="compositionally biased region" description="Basic and acidic residues" evidence="1">
    <location>
        <begin position="122"/>
        <end position="134"/>
    </location>
</feature>
<evidence type="ECO:0000313" key="3">
    <source>
        <dbReference type="EMBL" id="SSA51469.1"/>
    </source>
</evidence>